<evidence type="ECO:0000313" key="2">
    <source>
        <dbReference type="Proteomes" id="UP000783742"/>
    </source>
</evidence>
<dbReference type="RefSeq" id="WP_216549126.1">
    <property type="nucleotide sequence ID" value="NZ_JAHLQO010000003.1"/>
</dbReference>
<gene>
    <name evidence="1" type="ORF">KQI68_05475</name>
</gene>
<comment type="caution">
    <text evidence="1">The sequence shown here is derived from an EMBL/GenBank/DDBJ whole genome shotgun (WGS) entry which is preliminary data.</text>
</comment>
<evidence type="ECO:0000313" key="1">
    <source>
        <dbReference type="EMBL" id="MBU5669291.1"/>
    </source>
</evidence>
<reference evidence="1 2" key="1">
    <citation type="submission" date="2021-06" db="EMBL/GenBank/DDBJ databases">
        <authorList>
            <person name="Sun Q."/>
            <person name="Li D."/>
        </authorList>
    </citation>
    <scope>NUCLEOTIDE SEQUENCE [LARGE SCALE GENOMIC DNA]</scope>
    <source>
        <strain evidence="1 2">MSJ-1</strain>
    </source>
</reference>
<dbReference type="EMBL" id="JAHLQO010000003">
    <property type="protein sequence ID" value="MBU5669291.1"/>
    <property type="molecule type" value="Genomic_DNA"/>
</dbReference>
<protein>
    <submittedName>
        <fullName evidence="1">Uncharacterized protein</fullName>
    </submittedName>
</protein>
<sequence length="128" mass="14978">MALVIVSAKNINEANEKSINKKDKKSYIIEDEGLQDFFFEYKDSFSYYDIYYKLEPYGTSKIDNSDIVYIKEFAESVMNFIETNTELENESIEKFNVSLSKVKRYIKKLIKLTQYAIIYSDNLIGLGD</sequence>
<dbReference type="Proteomes" id="UP000783742">
    <property type="component" value="Unassembled WGS sequence"/>
</dbReference>
<name>A0ABS6FGI4_9FIRM</name>
<proteinExistence type="predicted"/>
<keyword evidence="2" id="KW-1185">Reference proteome</keyword>
<accession>A0ABS6FGI4</accession>
<organism evidence="1 2">
    <name type="scientific">Peptoniphilus ovalis</name>
    <dbReference type="NCBI Taxonomy" id="2841503"/>
    <lineage>
        <taxon>Bacteria</taxon>
        <taxon>Bacillati</taxon>
        <taxon>Bacillota</taxon>
        <taxon>Tissierellia</taxon>
        <taxon>Tissierellales</taxon>
        <taxon>Peptoniphilaceae</taxon>
        <taxon>Peptoniphilus</taxon>
    </lineage>
</organism>